<keyword evidence="2" id="KW-1185">Reference proteome</keyword>
<dbReference type="RefSeq" id="WP_134357026.1">
    <property type="nucleotide sequence ID" value="NZ_CP038033.1"/>
</dbReference>
<name>A0A4P7BVH2_9GAMM</name>
<dbReference type="OrthoDB" id="5765808at2"/>
<organism evidence="1 2">
    <name type="scientific">Nitrosococcus wardiae</name>
    <dbReference type="NCBI Taxonomy" id="1814290"/>
    <lineage>
        <taxon>Bacteria</taxon>
        <taxon>Pseudomonadati</taxon>
        <taxon>Pseudomonadota</taxon>
        <taxon>Gammaproteobacteria</taxon>
        <taxon>Chromatiales</taxon>
        <taxon>Chromatiaceae</taxon>
        <taxon>Nitrosococcus</taxon>
    </lineage>
</organism>
<dbReference type="EMBL" id="CP038033">
    <property type="protein sequence ID" value="QBQ54018.1"/>
    <property type="molecule type" value="Genomic_DNA"/>
</dbReference>
<gene>
    <name evidence="1" type="ORF">E3U44_05480</name>
</gene>
<dbReference type="AlphaFoldDB" id="A0A4P7BVH2"/>
<evidence type="ECO:0000313" key="1">
    <source>
        <dbReference type="EMBL" id="QBQ54018.1"/>
    </source>
</evidence>
<accession>A0A4P7BVH2</accession>
<evidence type="ECO:0000313" key="2">
    <source>
        <dbReference type="Proteomes" id="UP000294325"/>
    </source>
</evidence>
<proteinExistence type="predicted"/>
<sequence>MLLVAGCATMADLEPTADLQPAPAANEMARLEEAAVDRVKGVCIIAQAHQWPGPQPIRNEVTPVRVVIDHHSKMPLRLSYNEFALVAADGMRYAALPLYQIEGSVLEFVLVDDYTPIANPDFIYDSFTVAPLYGPIYPTLTTYPSVFAYDPFYYDSYSTYWVAIPLPTAEMFERALPEGVLEAGGHLEGYLYFERVPDEQSRVTFRADLVNAKNNHFFGEVRIPFLVQ</sequence>
<protein>
    <submittedName>
        <fullName evidence="1">Uncharacterized protein</fullName>
    </submittedName>
</protein>
<reference evidence="1 2" key="1">
    <citation type="submission" date="2019-03" db="EMBL/GenBank/DDBJ databases">
        <title>The genome sequence of Nitrosococcus wardiae strain D1FHST reveals the archetypal metabolic capacity of ammonia-oxidizing Gammaproteobacteria.</title>
        <authorList>
            <person name="Wang L."/>
            <person name="Lim C.K."/>
            <person name="Hanson T.E."/>
            <person name="Dang H."/>
            <person name="Klotz M.G."/>
        </authorList>
    </citation>
    <scope>NUCLEOTIDE SEQUENCE [LARGE SCALE GENOMIC DNA]</scope>
    <source>
        <strain evidence="1 2">D1FHS</strain>
    </source>
</reference>
<dbReference type="KEGG" id="nwr:E3U44_05480"/>
<dbReference type="Proteomes" id="UP000294325">
    <property type="component" value="Chromosome"/>
</dbReference>